<evidence type="ECO:0000313" key="2">
    <source>
        <dbReference type="Proteomes" id="UP000593576"/>
    </source>
</evidence>
<proteinExistence type="predicted"/>
<protein>
    <submittedName>
        <fullName evidence="1">Uncharacterized protein</fullName>
    </submittedName>
</protein>
<dbReference type="AlphaFoldDB" id="A0A7J9MX14"/>
<sequence length="89" mass="10376">MGNGVSSVAFNCEVDVPKSKEFTGTRSTDKRHSEIGMWEEFQHELKGSIDKKHSEIGVWEEFQHELKGSIDKKHSEIRMWEEFQHELKG</sequence>
<dbReference type="EMBL" id="JABFAF010017980">
    <property type="protein sequence ID" value="MBA0875510.1"/>
    <property type="molecule type" value="Genomic_DNA"/>
</dbReference>
<keyword evidence="2" id="KW-1185">Reference proteome</keyword>
<evidence type="ECO:0000313" key="1">
    <source>
        <dbReference type="EMBL" id="MBA0875510.1"/>
    </source>
</evidence>
<reference evidence="1 2" key="1">
    <citation type="journal article" date="2019" name="Genome Biol. Evol.">
        <title>Insights into the evolution of the New World diploid cottons (Gossypium, subgenus Houzingenia) based on genome sequencing.</title>
        <authorList>
            <person name="Grover C.E."/>
            <person name="Arick M.A. 2nd"/>
            <person name="Thrash A."/>
            <person name="Conover J.L."/>
            <person name="Sanders W.S."/>
            <person name="Peterson D.G."/>
            <person name="Frelichowski J.E."/>
            <person name="Scheffler J.A."/>
            <person name="Scheffler B.E."/>
            <person name="Wendel J.F."/>
        </authorList>
    </citation>
    <scope>NUCLEOTIDE SEQUENCE [LARGE SCALE GENOMIC DNA]</scope>
    <source>
        <strain evidence="1">1</strain>
        <tissue evidence="1">Leaf</tissue>
    </source>
</reference>
<dbReference type="Proteomes" id="UP000593576">
    <property type="component" value="Unassembled WGS sequence"/>
</dbReference>
<accession>A0A7J9MX14</accession>
<organism evidence="1 2">
    <name type="scientific">Gossypium schwendimanii</name>
    <name type="common">Cotton</name>
    <dbReference type="NCBI Taxonomy" id="34291"/>
    <lineage>
        <taxon>Eukaryota</taxon>
        <taxon>Viridiplantae</taxon>
        <taxon>Streptophyta</taxon>
        <taxon>Embryophyta</taxon>
        <taxon>Tracheophyta</taxon>
        <taxon>Spermatophyta</taxon>
        <taxon>Magnoliopsida</taxon>
        <taxon>eudicotyledons</taxon>
        <taxon>Gunneridae</taxon>
        <taxon>Pentapetalae</taxon>
        <taxon>rosids</taxon>
        <taxon>malvids</taxon>
        <taxon>Malvales</taxon>
        <taxon>Malvaceae</taxon>
        <taxon>Malvoideae</taxon>
        <taxon>Gossypium</taxon>
    </lineage>
</organism>
<comment type="caution">
    <text evidence="1">The sequence shown here is derived from an EMBL/GenBank/DDBJ whole genome shotgun (WGS) entry which is preliminary data.</text>
</comment>
<gene>
    <name evidence="1" type="ORF">Goshw_017811</name>
</gene>
<name>A0A7J9MX14_GOSSC</name>